<keyword evidence="7" id="KW-1185">Reference proteome</keyword>
<dbReference type="CDD" id="cd08771">
    <property type="entry name" value="DLP_1"/>
    <property type="match status" value="1"/>
</dbReference>
<dbReference type="GO" id="GO:0005737">
    <property type="term" value="C:cytoplasm"/>
    <property type="evidence" value="ECO:0007669"/>
    <property type="project" value="TreeGrafter"/>
</dbReference>
<evidence type="ECO:0000256" key="2">
    <source>
        <dbReference type="ARBA" id="ARBA00023134"/>
    </source>
</evidence>
<dbReference type="InterPro" id="IPR001401">
    <property type="entry name" value="Dynamin_GTPase"/>
</dbReference>
<dbReference type="OrthoDB" id="5061070at2759"/>
<gene>
    <name evidence="6" type="ORF">PHLCEN_2v2283</name>
</gene>
<dbReference type="Pfam" id="PF01031">
    <property type="entry name" value="Dynamin_M"/>
    <property type="match status" value="1"/>
</dbReference>
<dbReference type="GO" id="GO:0005874">
    <property type="term" value="C:microtubule"/>
    <property type="evidence" value="ECO:0007669"/>
    <property type="project" value="TreeGrafter"/>
</dbReference>
<reference evidence="6 7" key="1">
    <citation type="submission" date="2018-02" db="EMBL/GenBank/DDBJ databases">
        <title>Genome sequence of the basidiomycete white-rot fungus Phlebia centrifuga.</title>
        <authorList>
            <person name="Granchi Z."/>
            <person name="Peng M."/>
            <person name="de Vries R.P."/>
            <person name="Hilden K."/>
            <person name="Makela M.R."/>
            <person name="Grigoriev I."/>
            <person name="Riley R."/>
        </authorList>
    </citation>
    <scope>NUCLEOTIDE SEQUENCE [LARGE SCALE GENOMIC DNA]</scope>
    <source>
        <strain evidence="6 7">FBCC195</strain>
    </source>
</reference>
<feature type="domain" description="GED" evidence="4">
    <location>
        <begin position="753"/>
        <end position="846"/>
    </location>
</feature>
<evidence type="ECO:0000259" key="4">
    <source>
        <dbReference type="PROSITE" id="PS51388"/>
    </source>
</evidence>
<dbReference type="Gene3D" id="1.20.120.1240">
    <property type="entry name" value="Dynamin, middle domain"/>
    <property type="match status" value="2"/>
</dbReference>
<evidence type="ECO:0000313" key="6">
    <source>
        <dbReference type="EMBL" id="PSS31956.1"/>
    </source>
</evidence>
<dbReference type="SMART" id="SM00053">
    <property type="entry name" value="DYNc"/>
    <property type="match status" value="1"/>
</dbReference>
<dbReference type="PANTHER" id="PTHR11566">
    <property type="entry name" value="DYNAMIN"/>
    <property type="match status" value="1"/>
</dbReference>
<dbReference type="Pfam" id="PF02212">
    <property type="entry name" value="GED"/>
    <property type="match status" value="1"/>
</dbReference>
<dbReference type="SUPFAM" id="SSF52540">
    <property type="entry name" value="P-loop containing nucleoside triphosphate hydrolases"/>
    <property type="match status" value="1"/>
</dbReference>
<dbReference type="GO" id="GO:0005525">
    <property type="term" value="F:GTP binding"/>
    <property type="evidence" value="ECO:0007669"/>
    <property type="project" value="InterPro"/>
</dbReference>
<keyword evidence="2" id="KW-0342">GTP-binding</keyword>
<evidence type="ECO:0000313" key="7">
    <source>
        <dbReference type="Proteomes" id="UP000186601"/>
    </source>
</evidence>
<dbReference type="Gene3D" id="1.10.10.2360">
    <property type="match status" value="1"/>
</dbReference>
<dbReference type="PROSITE" id="PS51718">
    <property type="entry name" value="G_DYNAMIN_2"/>
    <property type="match status" value="1"/>
</dbReference>
<feature type="domain" description="Dynamin-type G" evidence="5">
    <location>
        <begin position="38"/>
        <end position="343"/>
    </location>
</feature>
<protein>
    <submittedName>
        <fullName evidence="6">Uncharacterized protein</fullName>
    </submittedName>
</protein>
<keyword evidence="1" id="KW-0547">Nucleotide-binding</keyword>
<evidence type="ECO:0000256" key="3">
    <source>
        <dbReference type="SAM" id="MobiDB-lite"/>
    </source>
</evidence>
<accession>A0A2R6RPK7</accession>
<name>A0A2R6RPK7_9APHY</name>
<dbReference type="InterPro" id="IPR003130">
    <property type="entry name" value="GED"/>
</dbReference>
<dbReference type="InterPro" id="IPR030381">
    <property type="entry name" value="G_DYNAMIN_dom"/>
</dbReference>
<dbReference type="EMBL" id="MLYV02000212">
    <property type="protein sequence ID" value="PSS31956.1"/>
    <property type="molecule type" value="Genomic_DNA"/>
</dbReference>
<dbReference type="InterPro" id="IPR000375">
    <property type="entry name" value="Dynamin_stalk"/>
</dbReference>
<comment type="caution">
    <text evidence="6">The sequence shown here is derived from an EMBL/GenBank/DDBJ whole genome shotgun (WGS) entry which is preliminary data.</text>
</comment>
<dbReference type="AlphaFoldDB" id="A0A2R6RPK7"/>
<dbReference type="Pfam" id="PF00350">
    <property type="entry name" value="Dynamin_N"/>
    <property type="match status" value="1"/>
</dbReference>
<dbReference type="Proteomes" id="UP000186601">
    <property type="component" value="Unassembled WGS sequence"/>
</dbReference>
<dbReference type="InterPro" id="IPR020850">
    <property type="entry name" value="GED_dom"/>
</dbReference>
<feature type="region of interest" description="Disordered" evidence="3">
    <location>
        <begin position="693"/>
        <end position="716"/>
    </location>
</feature>
<dbReference type="InterPro" id="IPR027417">
    <property type="entry name" value="P-loop_NTPase"/>
</dbReference>
<dbReference type="Gene3D" id="3.40.50.300">
    <property type="entry name" value="P-loop containing nucleotide triphosphate hydrolases"/>
    <property type="match status" value="1"/>
</dbReference>
<dbReference type="PROSITE" id="PS51388">
    <property type="entry name" value="GED"/>
    <property type="match status" value="1"/>
</dbReference>
<dbReference type="InterPro" id="IPR022812">
    <property type="entry name" value="Dynamin"/>
</dbReference>
<dbReference type="GO" id="GO:0008017">
    <property type="term" value="F:microtubule binding"/>
    <property type="evidence" value="ECO:0007669"/>
    <property type="project" value="TreeGrafter"/>
</dbReference>
<dbReference type="STRING" id="98765.A0A2R6RPK7"/>
<dbReference type="InterPro" id="IPR045063">
    <property type="entry name" value="Dynamin_N"/>
</dbReference>
<dbReference type="PANTHER" id="PTHR11566:SF131">
    <property type="entry name" value="GTPASE, PUTATIVE (AFU_ORTHOLOGUE AFUA_6G07630)-RELATED"/>
    <property type="match status" value="1"/>
</dbReference>
<evidence type="ECO:0000259" key="5">
    <source>
        <dbReference type="PROSITE" id="PS51718"/>
    </source>
</evidence>
<dbReference type="GO" id="GO:0003924">
    <property type="term" value="F:GTPase activity"/>
    <property type="evidence" value="ECO:0007669"/>
    <property type="project" value="InterPro"/>
</dbReference>
<proteinExistence type="predicted"/>
<dbReference type="SMART" id="SM00302">
    <property type="entry name" value="GED"/>
    <property type="match status" value="1"/>
</dbReference>
<organism evidence="6 7">
    <name type="scientific">Hermanssonia centrifuga</name>
    <dbReference type="NCBI Taxonomy" id="98765"/>
    <lineage>
        <taxon>Eukaryota</taxon>
        <taxon>Fungi</taxon>
        <taxon>Dikarya</taxon>
        <taxon>Basidiomycota</taxon>
        <taxon>Agaricomycotina</taxon>
        <taxon>Agaricomycetes</taxon>
        <taxon>Polyporales</taxon>
        <taxon>Meruliaceae</taxon>
        <taxon>Hermanssonia</taxon>
    </lineage>
</organism>
<evidence type="ECO:0000256" key="1">
    <source>
        <dbReference type="ARBA" id="ARBA00022741"/>
    </source>
</evidence>
<sequence>MALTSEVKTLNAESSYAQHLQLLLTLINQLRAIGAQADLDLPRIAVIGNQSAGKSSLVEAISGINVPRDVGTCTRCPIECHLSNSGDSWSCQVSIRWEFNGDGTRRNEVQEIKFGSTLTDPKDVELVLRRAQAAILNPETSMQHFVTKTAKELRVQQRDQIKFSRNTICVDISGPHLANLAFVDLPGIIQNDSEETVKLVKDLVLSNITTSNCLILVALPMSDDLQNQGAMSLAREVDPSGLRTIGVLTKPDLVTTKQQKELWQEVIDGRREPLKHGYYCTRQPDEDDRMNHITQEEARATEEEFFSTIAPWSTSTHRSRFGTQNLVQNLSMLLTKIIEECLPKLIEETNLQLADCQTRLHALPRPISSEPTSFILNLVTSFCGAIHAYVQGQSLSATLVQRTRRTYGRFKGDIKATVPPFLPYADEKSAGPISREAFQLDEEDEDKDVSASNIIYLNDVRKRIEEAVTRELPNNVPYPAKVSFILEFQSRWEEHARKCTKAVHDHLQDTTDRLINHTFGGYGHLEPRIRRSVEELLKSMYTDTVSQVLKLLKYETSPYTQNTHYLSASKEKLLAHYKDLRATGAKPSISHTPATEPLNQKPTAPFSFQREATVSAQNNPFYVISTTKFEPCGFRWSSPGTKSTPYTETIISDNAAHITMGDISCMPAFQNWSSEELRTADYGYTKKGAAGFGQPSMPQAVESPTPESTGKVSQYERKEEEDRILAGLAKLGFHGLTAADFGKLVPTDEFQEELEVMAEVCAYFKVAYKRVIDYVPLAIDHDLLYAFSESLQAHLVEKLGLGTKDAAEKCAGYLEEDPHIKATREELSVRKKRLESVYSELTSFNL</sequence>
<dbReference type="GO" id="GO:0031623">
    <property type="term" value="P:receptor internalization"/>
    <property type="evidence" value="ECO:0007669"/>
    <property type="project" value="TreeGrafter"/>
</dbReference>
<dbReference type="PRINTS" id="PR00195">
    <property type="entry name" value="DYNAMIN"/>
</dbReference>
<dbReference type="GO" id="GO:0005886">
    <property type="term" value="C:plasma membrane"/>
    <property type="evidence" value="ECO:0007669"/>
    <property type="project" value="TreeGrafter"/>
</dbReference>